<dbReference type="PANTHER" id="PTHR45138:SF9">
    <property type="entry name" value="DIGUANYLATE CYCLASE DGCM-RELATED"/>
    <property type="match status" value="1"/>
</dbReference>
<keyword evidence="5" id="KW-0808">Transferase</keyword>
<feature type="transmembrane region" description="Helical" evidence="3">
    <location>
        <begin position="20"/>
        <end position="38"/>
    </location>
</feature>
<dbReference type="RefSeq" id="WP_338609441.1">
    <property type="nucleotide sequence ID" value="NZ_CP146275.1"/>
</dbReference>
<dbReference type="GO" id="GO:0052621">
    <property type="term" value="F:diguanylate cyclase activity"/>
    <property type="evidence" value="ECO:0007669"/>
    <property type="project" value="UniProtKB-EC"/>
</dbReference>
<feature type="domain" description="GGDEF" evidence="4">
    <location>
        <begin position="114"/>
        <end position="247"/>
    </location>
</feature>
<dbReference type="InterPro" id="IPR043128">
    <property type="entry name" value="Rev_trsase/Diguanyl_cyclase"/>
</dbReference>
<evidence type="ECO:0000256" key="3">
    <source>
        <dbReference type="SAM" id="Phobius"/>
    </source>
</evidence>
<protein>
    <recommendedName>
        <fullName evidence="1">diguanylate cyclase</fullName>
        <ecNumber evidence="1">2.7.7.65</ecNumber>
    </recommendedName>
</protein>
<feature type="transmembrane region" description="Helical" evidence="3">
    <location>
        <begin position="44"/>
        <end position="68"/>
    </location>
</feature>
<proteinExistence type="predicted"/>
<evidence type="ECO:0000313" key="5">
    <source>
        <dbReference type="EMBL" id="WWT33745.1"/>
    </source>
</evidence>
<keyword evidence="6" id="KW-1185">Reference proteome</keyword>
<dbReference type="InterPro" id="IPR050469">
    <property type="entry name" value="Diguanylate_Cyclase"/>
</dbReference>
<dbReference type="Pfam" id="PF00990">
    <property type="entry name" value="GGDEF"/>
    <property type="match status" value="1"/>
</dbReference>
<dbReference type="PANTHER" id="PTHR45138">
    <property type="entry name" value="REGULATORY COMPONENTS OF SENSORY TRANSDUCTION SYSTEM"/>
    <property type="match status" value="1"/>
</dbReference>
<dbReference type="InterPro" id="IPR000160">
    <property type="entry name" value="GGDEF_dom"/>
</dbReference>
<organism evidence="5 6">
    <name type="scientific">Pelagibacterium nitratireducens</name>
    <dbReference type="NCBI Taxonomy" id="1046114"/>
    <lineage>
        <taxon>Bacteria</taxon>
        <taxon>Pseudomonadati</taxon>
        <taxon>Pseudomonadota</taxon>
        <taxon>Alphaproteobacteria</taxon>
        <taxon>Hyphomicrobiales</taxon>
        <taxon>Devosiaceae</taxon>
        <taxon>Pelagibacterium</taxon>
    </lineage>
</organism>
<keyword evidence="3" id="KW-0472">Membrane</keyword>
<dbReference type="PROSITE" id="PS50887">
    <property type="entry name" value="GGDEF"/>
    <property type="match status" value="1"/>
</dbReference>
<reference evidence="5 6" key="1">
    <citation type="submission" date="2024-02" db="EMBL/GenBank/DDBJ databases">
        <title>Complete genome sequence of Pelagibacterium nitratireducens ZH15.</title>
        <authorList>
            <person name="Zhao L.H."/>
        </authorList>
    </citation>
    <scope>NUCLEOTIDE SEQUENCE [LARGE SCALE GENOMIC DNA]</scope>
    <source>
        <strain evidence="5 6">ZH15</strain>
    </source>
</reference>
<dbReference type="SMART" id="SM00267">
    <property type="entry name" value="GGDEF"/>
    <property type="match status" value="1"/>
</dbReference>
<dbReference type="Gene3D" id="3.30.70.270">
    <property type="match status" value="1"/>
</dbReference>
<evidence type="ECO:0000313" key="6">
    <source>
        <dbReference type="Proteomes" id="UP001369958"/>
    </source>
</evidence>
<gene>
    <name evidence="5" type="ORF">V6617_04595</name>
</gene>
<comment type="catalytic activity">
    <reaction evidence="2">
        <text>2 GTP = 3',3'-c-di-GMP + 2 diphosphate</text>
        <dbReference type="Rhea" id="RHEA:24898"/>
        <dbReference type="ChEBI" id="CHEBI:33019"/>
        <dbReference type="ChEBI" id="CHEBI:37565"/>
        <dbReference type="ChEBI" id="CHEBI:58805"/>
        <dbReference type="EC" id="2.7.7.65"/>
    </reaction>
</comment>
<accession>A0ABZ2I8B1</accession>
<sequence length="274" mass="28996">MAREFRLPRQAWAGIIGRTLGHMAVAVVISVVISYIILEVFSQGIGQIGLIVAIIAPLALGGPMVFYLSVRQFELQMAYDRLEAAAARDSLTNCLNHGAFVDAVSLALADEQAGGGTLLVIDADHFKSINDRYGHASGDTALKLIVAAIRSSVGSLDIIGRLGGEEFGVFLPAANAEQAQRTAETIRQSVQMIEFDAAGTKACVLSVSIGGAVAAEPVDFGVIFKSADEQLYKVKESGRNGVSLVVLLPRPTATTAIKEPTGLVYRGQEVKRIA</sequence>
<dbReference type="NCBIfam" id="TIGR00254">
    <property type="entry name" value="GGDEF"/>
    <property type="match status" value="1"/>
</dbReference>
<evidence type="ECO:0000256" key="2">
    <source>
        <dbReference type="ARBA" id="ARBA00034247"/>
    </source>
</evidence>
<evidence type="ECO:0000259" key="4">
    <source>
        <dbReference type="PROSITE" id="PS50887"/>
    </source>
</evidence>
<dbReference type="EMBL" id="CP146275">
    <property type="protein sequence ID" value="WWT33745.1"/>
    <property type="molecule type" value="Genomic_DNA"/>
</dbReference>
<name>A0ABZ2I8B1_9HYPH</name>
<keyword evidence="3" id="KW-0812">Transmembrane</keyword>
<dbReference type="InterPro" id="IPR029787">
    <property type="entry name" value="Nucleotide_cyclase"/>
</dbReference>
<evidence type="ECO:0000256" key="1">
    <source>
        <dbReference type="ARBA" id="ARBA00012528"/>
    </source>
</evidence>
<keyword evidence="3" id="KW-1133">Transmembrane helix</keyword>
<dbReference type="CDD" id="cd01949">
    <property type="entry name" value="GGDEF"/>
    <property type="match status" value="1"/>
</dbReference>
<keyword evidence="5" id="KW-0548">Nucleotidyltransferase</keyword>
<dbReference type="SUPFAM" id="SSF55073">
    <property type="entry name" value="Nucleotide cyclase"/>
    <property type="match status" value="1"/>
</dbReference>
<dbReference type="Proteomes" id="UP001369958">
    <property type="component" value="Chromosome"/>
</dbReference>
<dbReference type="EC" id="2.7.7.65" evidence="1"/>